<name>S8FHG0_FOMSC</name>
<keyword evidence="1" id="KW-1133">Transmembrane helix</keyword>
<feature type="non-terminal residue" evidence="2">
    <location>
        <position position="188"/>
    </location>
</feature>
<sequence>AIMVLRVWYILSGRHHARIFILTVFFASVVVSLRDFSTIVPSVGRVSNIGLPLGGCPAPPIANIWTIFLPYLVTQTVLFIATLWPSFKQRRRGHSSQIMGRLVREYVVVLLPQTYILTSKLSGSVFYSAFFGVSLLAVSSTAVSRLILSIRSLASQLQMDPDTLLSTAEFSRIQWKRGAYDGEIIVEV</sequence>
<evidence type="ECO:0000256" key="1">
    <source>
        <dbReference type="SAM" id="Phobius"/>
    </source>
</evidence>
<dbReference type="AlphaFoldDB" id="S8FHG0"/>
<evidence type="ECO:0000313" key="3">
    <source>
        <dbReference type="Proteomes" id="UP000015241"/>
    </source>
</evidence>
<dbReference type="EMBL" id="KE504172">
    <property type="protein sequence ID" value="EPS97839.1"/>
    <property type="molecule type" value="Genomic_DNA"/>
</dbReference>
<dbReference type="Proteomes" id="UP000015241">
    <property type="component" value="Unassembled WGS sequence"/>
</dbReference>
<feature type="transmembrane region" description="Helical" evidence="1">
    <location>
        <begin position="60"/>
        <end position="81"/>
    </location>
</feature>
<gene>
    <name evidence="2" type="ORF">FOMPIDRAFT_1079163</name>
</gene>
<keyword evidence="1" id="KW-0472">Membrane</keyword>
<keyword evidence="1" id="KW-0812">Transmembrane</keyword>
<dbReference type="OrthoDB" id="2796400at2759"/>
<keyword evidence="3" id="KW-1185">Reference proteome</keyword>
<protein>
    <submittedName>
        <fullName evidence="2">Uncharacterized protein</fullName>
    </submittedName>
</protein>
<proteinExistence type="predicted"/>
<organism evidence="2 3">
    <name type="scientific">Fomitopsis schrenkii</name>
    <name type="common">Brown rot fungus</name>
    <dbReference type="NCBI Taxonomy" id="2126942"/>
    <lineage>
        <taxon>Eukaryota</taxon>
        <taxon>Fungi</taxon>
        <taxon>Dikarya</taxon>
        <taxon>Basidiomycota</taxon>
        <taxon>Agaricomycotina</taxon>
        <taxon>Agaricomycetes</taxon>
        <taxon>Polyporales</taxon>
        <taxon>Fomitopsis</taxon>
    </lineage>
</organism>
<evidence type="ECO:0000313" key="2">
    <source>
        <dbReference type="EMBL" id="EPS97839.1"/>
    </source>
</evidence>
<feature type="transmembrane region" description="Helical" evidence="1">
    <location>
        <begin position="124"/>
        <end position="148"/>
    </location>
</feature>
<dbReference type="HOGENOM" id="CLU_035509_13_2_1"/>
<feature type="non-terminal residue" evidence="2">
    <location>
        <position position="1"/>
    </location>
</feature>
<dbReference type="InParanoid" id="S8FHG0"/>
<feature type="transmembrane region" description="Helical" evidence="1">
    <location>
        <begin position="20"/>
        <end position="40"/>
    </location>
</feature>
<accession>S8FHG0</accession>
<reference evidence="2 3" key="1">
    <citation type="journal article" date="2012" name="Science">
        <title>The Paleozoic origin of enzymatic lignin decomposition reconstructed from 31 fungal genomes.</title>
        <authorList>
            <person name="Floudas D."/>
            <person name="Binder M."/>
            <person name="Riley R."/>
            <person name="Barry K."/>
            <person name="Blanchette R.A."/>
            <person name="Henrissat B."/>
            <person name="Martinez A.T."/>
            <person name="Otillar R."/>
            <person name="Spatafora J.W."/>
            <person name="Yadav J.S."/>
            <person name="Aerts A."/>
            <person name="Benoit I."/>
            <person name="Boyd A."/>
            <person name="Carlson A."/>
            <person name="Copeland A."/>
            <person name="Coutinho P.M."/>
            <person name="de Vries R.P."/>
            <person name="Ferreira P."/>
            <person name="Findley K."/>
            <person name="Foster B."/>
            <person name="Gaskell J."/>
            <person name="Glotzer D."/>
            <person name="Gorecki P."/>
            <person name="Heitman J."/>
            <person name="Hesse C."/>
            <person name="Hori C."/>
            <person name="Igarashi K."/>
            <person name="Jurgens J.A."/>
            <person name="Kallen N."/>
            <person name="Kersten P."/>
            <person name="Kohler A."/>
            <person name="Kuees U."/>
            <person name="Kumar T.K.A."/>
            <person name="Kuo A."/>
            <person name="LaButti K."/>
            <person name="Larrondo L.F."/>
            <person name="Lindquist E."/>
            <person name="Ling A."/>
            <person name="Lombard V."/>
            <person name="Lucas S."/>
            <person name="Lundell T."/>
            <person name="Martin R."/>
            <person name="McLaughlin D.J."/>
            <person name="Morgenstern I."/>
            <person name="Morin E."/>
            <person name="Murat C."/>
            <person name="Nagy L.G."/>
            <person name="Nolan M."/>
            <person name="Ohm R.A."/>
            <person name="Patyshakuliyeva A."/>
            <person name="Rokas A."/>
            <person name="Ruiz-Duenas F.J."/>
            <person name="Sabat G."/>
            <person name="Salamov A."/>
            <person name="Samejima M."/>
            <person name="Schmutz J."/>
            <person name="Slot J.C."/>
            <person name="St John F."/>
            <person name="Stenlid J."/>
            <person name="Sun H."/>
            <person name="Sun S."/>
            <person name="Syed K."/>
            <person name="Tsang A."/>
            <person name="Wiebenga A."/>
            <person name="Young D."/>
            <person name="Pisabarro A."/>
            <person name="Eastwood D.C."/>
            <person name="Martin F."/>
            <person name="Cullen D."/>
            <person name="Grigoriev I.V."/>
            <person name="Hibbett D.S."/>
        </authorList>
    </citation>
    <scope>NUCLEOTIDE SEQUENCE</scope>
    <source>
        <strain evidence="3">FP-58527</strain>
    </source>
</reference>